<dbReference type="CDD" id="cd04305">
    <property type="entry name" value="HAD_Neu5Ac-Pase_like"/>
    <property type="match status" value="1"/>
</dbReference>
<dbReference type="SFLD" id="SFLDG01129">
    <property type="entry name" value="C1.5:_HAD__Beta-PGM__Phosphata"/>
    <property type="match status" value="1"/>
</dbReference>
<organism evidence="1 2">
    <name type="scientific">Sunxiuqinia dokdonensis</name>
    <dbReference type="NCBI Taxonomy" id="1409788"/>
    <lineage>
        <taxon>Bacteria</taxon>
        <taxon>Pseudomonadati</taxon>
        <taxon>Bacteroidota</taxon>
        <taxon>Bacteroidia</taxon>
        <taxon>Marinilabiliales</taxon>
        <taxon>Prolixibacteraceae</taxon>
        <taxon>Sunxiuqinia</taxon>
    </lineage>
</organism>
<dbReference type="PANTHER" id="PTHR47478">
    <property type="match status" value="1"/>
</dbReference>
<dbReference type="Proteomes" id="UP000036958">
    <property type="component" value="Unassembled WGS sequence"/>
</dbReference>
<accession>A0A0L8VDZ8</accession>
<gene>
    <name evidence="1" type="ORF">NC99_05140</name>
</gene>
<dbReference type="PRINTS" id="PR00413">
    <property type="entry name" value="HADHALOGNASE"/>
</dbReference>
<dbReference type="InterPro" id="IPR023214">
    <property type="entry name" value="HAD_sf"/>
</dbReference>
<dbReference type="SUPFAM" id="SSF56784">
    <property type="entry name" value="HAD-like"/>
    <property type="match status" value="1"/>
</dbReference>
<dbReference type="InterPro" id="IPR023198">
    <property type="entry name" value="PGP-like_dom2"/>
</dbReference>
<dbReference type="GO" id="GO:0008253">
    <property type="term" value="F:5'-nucleotidase activity"/>
    <property type="evidence" value="ECO:0007669"/>
    <property type="project" value="InterPro"/>
</dbReference>
<dbReference type="STRING" id="1409788.NC99_05140"/>
<dbReference type="SFLD" id="SFLDS00003">
    <property type="entry name" value="Haloacid_Dehalogenase"/>
    <property type="match status" value="1"/>
</dbReference>
<comment type="caution">
    <text evidence="1">The sequence shown here is derived from an EMBL/GenBank/DDBJ whole genome shotgun (WGS) entry which is preliminary data.</text>
</comment>
<protein>
    <recommendedName>
        <fullName evidence="3">Haloacid dehalogenase</fullName>
    </recommendedName>
</protein>
<dbReference type="Gene3D" id="1.10.150.240">
    <property type="entry name" value="Putative phosphatase, domain 2"/>
    <property type="match status" value="1"/>
</dbReference>
<dbReference type="NCBIfam" id="TIGR01549">
    <property type="entry name" value="HAD-SF-IA-v1"/>
    <property type="match status" value="1"/>
</dbReference>
<dbReference type="RefSeq" id="WP_053179439.1">
    <property type="nucleotide sequence ID" value="NZ_LGIA01000023.1"/>
</dbReference>
<proteinExistence type="predicted"/>
<dbReference type="InterPro" id="IPR006439">
    <property type="entry name" value="HAD-SF_hydro_IA"/>
</dbReference>
<dbReference type="InterPro" id="IPR011951">
    <property type="entry name" value="HAD-SF_hydro_IA_YjjG/PynA"/>
</dbReference>
<keyword evidence="2" id="KW-1185">Reference proteome</keyword>
<dbReference type="PANTHER" id="PTHR47478:SF1">
    <property type="entry name" value="PYRIMIDINE 5'-NUCLEOTIDASE YJJG"/>
    <property type="match status" value="1"/>
</dbReference>
<evidence type="ECO:0000313" key="1">
    <source>
        <dbReference type="EMBL" id="KOH46674.1"/>
    </source>
</evidence>
<dbReference type="Pfam" id="PF00702">
    <property type="entry name" value="Hydrolase"/>
    <property type="match status" value="1"/>
</dbReference>
<reference evidence="2" key="1">
    <citation type="submission" date="2015-07" db="EMBL/GenBank/DDBJ databases">
        <title>Genome sequencing of Sunxiuqinia dokdonensis strain SK.</title>
        <authorList>
            <person name="Ahn S."/>
            <person name="Kim B.-C."/>
        </authorList>
    </citation>
    <scope>NUCLEOTIDE SEQUENCE [LARGE SCALE GENOMIC DNA]</scope>
    <source>
        <strain evidence="2">SK</strain>
    </source>
</reference>
<dbReference type="Gene3D" id="3.40.50.1000">
    <property type="entry name" value="HAD superfamily/HAD-like"/>
    <property type="match status" value="1"/>
</dbReference>
<dbReference type="InterPro" id="IPR052550">
    <property type="entry name" value="Pyrimidine_5'-ntase_YjjG"/>
</dbReference>
<sequence>MKKYEQLFFDLDHTLWDFETNSRLAMLETVAELKLTDLIADFDTFFDYYEAINTKLWEAYRNQEIRKPELVRKRFEETLRHFDIDGVDPLAMNELYLKLMPLQTQLYPDVIETLDYLKQKRYPMHIITNGFTEVQHRKIESSGLRPYFDRIFISEEIQAPKPDKRIFQHALKCCNSKKSKSIMIGDSWDSDILGAKGMGISQVFVLKNNNIQATPPKKEWGKFKKYYFEKINPASTTYFIEKIALLTKLF</sequence>
<evidence type="ECO:0000313" key="2">
    <source>
        <dbReference type="Proteomes" id="UP000036958"/>
    </source>
</evidence>
<dbReference type="InterPro" id="IPR036412">
    <property type="entry name" value="HAD-like_sf"/>
</dbReference>
<dbReference type="AlphaFoldDB" id="A0A0L8VDZ8"/>
<dbReference type="OrthoDB" id="9802350at2"/>
<evidence type="ECO:0008006" key="3">
    <source>
        <dbReference type="Google" id="ProtNLM"/>
    </source>
</evidence>
<dbReference type="EMBL" id="LGIA01000023">
    <property type="protein sequence ID" value="KOH46674.1"/>
    <property type="molecule type" value="Genomic_DNA"/>
</dbReference>
<name>A0A0L8VDZ8_9BACT</name>
<dbReference type="NCBIfam" id="TIGR02254">
    <property type="entry name" value="YjjG_YfnB"/>
    <property type="match status" value="1"/>
</dbReference>